<dbReference type="EMBL" id="CP111016">
    <property type="protein sequence ID" value="WAR05584.1"/>
    <property type="molecule type" value="Genomic_DNA"/>
</dbReference>
<evidence type="ECO:0000313" key="2">
    <source>
        <dbReference type="Proteomes" id="UP001164746"/>
    </source>
</evidence>
<dbReference type="Proteomes" id="UP001164746">
    <property type="component" value="Chromosome 5"/>
</dbReference>
<reference evidence="1" key="1">
    <citation type="submission" date="2022-11" db="EMBL/GenBank/DDBJ databases">
        <title>Centuries of genome instability and evolution in soft-shell clam transmissible cancer (bioRxiv).</title>
        <authorList>
            <person name="Hart S.F.M."/>
            <person name="Yonemitsu M.A."/>
            <person name="Giersch R.M."/>
            <person name="Beal B.F."/>
            <person name="Arriagada G."/>
            <person name="Davis B.W."/>
            <person name="Ostrander E.A."/>
            <person name="Goff S.P."/>
            <person name="Metzger M.J."/>
        </authorList>
    </citation>
    <scope>NUCLEOTIDE SEQUENCE</scope>
    <source>
        <strain evidence="1">MELC-2E11</strain>
        <tissue evidence="1">Siphon/mantle</tissue>
    </source>
</reference>
<name>A0ABY7EAY9_MYAAR</name>
<organism evidence="1 2">
    <name type="scientific">Mya arenaria</name>
    <name type="common">Soft-shell clam</name>
    <dbReference type="NCBI Taxonomy" id="6604"/>
    <lineage>
        <taxon>Eukaryota</taxon>
        <taxon>Metazoa</taxon>
        <taxon>Spiralia</taxon>
        <taxon>Lophotrochozoa</taxon>
        <taxon>Mollusca</taxon>
        <taxon>Bivalvia</taxon>
        <taxon>Autobranchia</taxon>
        <taxon>Heteroconchia</taxon>
        <taxon>Euheterodonta</taxon>
        <taxon>Imparidentia</taxon>
        <taxon>Neoheterodontei</taxon>
        <taxon>Myida</taxon>
        <taxon>Myoidea</taxon>
        <taxon>Myidae</taxon>
        <taxon>Mya</taxon>
    </lineage>
</organism>
<evidence type="ECO:0008006" key="3">
    <source>
        <dbReference type="Google" id="ProtNLM"/>
    </source>
</evidence>
<gene>
    <name evidence="1" type="ORF">MAR_020953</name>
</gene>
<feature type="non-terminal residue" evidence="1">
    <location>
        <position position="1"/>
    </location>
</feature>
<proteinExistence type="predicted"/>
<evidence type="ECO:0000313" key="1">
    <source>
        <dbReference type="EMBL" id="WAR05584.1"/>
    </source>
</evidence>
<accession>A0ABY7EAY9</accession>
<sequence>WGYTQNLSELAKLDAELDEDLNTQLQNKTTYATEFVQFISTFIENKTLNSLREKKLTLFLDESTDNSNRSQASLMARWVDERCVFVEYIGLIELKETKAVDFEEAVSIFFNEKGWR</sequence>
<keyword evidence="2" id="KW-1185">Reference proteome</keyword>
<protein>
    <recommendedName>
        <fullName evidence="3">DUF4371 domain-containing protein</fullName>
    </recommendedName>
</protein>